<accession>A0A0K2UDW4</accession>
<protein>
    <submittedName>
        <fullName evidence="1">Uncharacterized protein</fullName>
    </submittedName>
</protein>
<sequence length="38" mass="4158">MGNEGFQGRQKGGTYSRCNPVLASQRWVTVALRATLFG</sequence>
<dbReference type="AlphaFoldDB" id="A0A0K2UDW4"/>
<evidence type="ECO:0000313" key="1">
    <source>
        <dbReference type="EMBL" id="CDW36250.1"/>
    </source>
</evidence>
<reference evidence="1" key="1">
    <citation type="submission" date="2014-05" db="EMBL/GenBank/DDBJ databases">
        <authorList>
            <person name="Chronopoulou M."/>
        </authorList>
    </citation>
    <scope>NUCLEOTIDE SEQUENCE</scope>
    <source>
        <tissue evidence="1">Whole organism</tissue>
    </source>
</reference>
<dbReference type="EMBL" id="HACA01018889">
    <property type="protein sequence ID" value="CDW36250.1"/>
    <property type="molecule type" value="Transcribed_RNA"/>
</dbReference>
<organism evidence="1">
    <name type="scientific">Lepeophtheirus salmonis</name>
    <name type="common">Salmon louse</name>
    <name type="synonym">Caligus salmonis</name>
    <dbReference type="NCBI Taxonomy" id="72036"/>
    <lineage>
        <taxon>Eukaryota</taxon>
        <taxon>Metazoa</taxon>
        <taxon>Ecdysozoa</taxon>
        <taxon>Arthropoda</taxon>
        <taxon>Crustacea</taxon>
        <taxon>Multicrustacea</taxon>
        <taxon>Hexanauplia</taxon>
        <taxon>Copepoda</taxon>
        <taxon>Siphonostomatoida</taxon>
        <taxon>Caligidae</taxon>
        <taxon>Lepeophtheirus</taxon>
    </lineage>
</organism>
<proteinExistence type="predicted"/>
<name>A0A0K2UDW4_LEPSM</name>